<proteinExistence type="inferred from homology"/>
<gene>
    <name evidence="5" type="ORF">ACFSNB_14065</name>
</gene>
<organism evidence="5 6">
    <name type="scientific">Phaeospirillum tilakii</name>
    <dbReference type="NCBI Taxonomy" id="741673"/>
    <lineage>
        <taxon>Bacteria</taxon>
        <taxon>Pseudomonadati</taxon>
        <taxon>Pseudomonadota</taxon>
        <taxon>Alphaproteobacteria</taxon>
        <taxon>Rhodospirillales</taxon>
        <taxon>Rhodospirillaceae</taxon>
        <taxon>Phaeospirillum</taxon>
    </lineage>
</organism>
<sequence>MAPWVRVVIVTHNPGARLAFCLAALAAQTDPDFEVVVIDNASTDGSAGLALPDPRFRRLAAGANLGFAAGVNLGARDAVPPWLASLNPDTVPAPDWLERLAAATRRHPAAAAFGSTQLREAAPDRLDGGGDCYSIFGLAWRGGFDRPAALAEADRAVFSPCAAAALYRRDAFAAAGGFAEDFFCYLEDVDLGFRLRQRGHAVIQVADARVIHAGSASSGRHSRFTLFHATRNGLWLMARCLPLPLLGLALPLYLLAQLALMGRTPEPGARLAGLAAGLAALPRLGPQRRAVRRANRLSLGATAALLVWDPRRVLRRDIVAVRG</sequence>
<dbReference type="EC" id="2.4.-.-" evidence="5"/>
<keyword evidence="3 5" id="KW-0808">Transferase</keyword>
<dbReference type="PANTHER" id="PTHR43179:SF12">
    <property type="entry name" value="GALACTOFURANOSYLTRANSFERASE GLFT2"/>
    <property type="match status" value="1"/>
</dbReference>
<dbReference type="InterPro" id="IPR029044">
    <property type="entry name" value="Nucleotide-diphossugar_trans"/>
</dbReference>
<evidence type="ECO:0000313" key="5">
    <source>
        <dbReference type="EMBL" id="MFD2234935.1"/>
    </source>
</evidence>
<dbReference type="EMBL" id="JBHUIY010000031">
    <property type="protein sequence ID" value="MFD2234935.1"/>
    <property type="molecule type" value="Genomic_DNA"/>
</dbReference>
<dbReference type="PANTHER" id="PTHR43179">
    <property type="entry name" value="RHAMNOSYLTRANSFERASE WBBL"/>
    <property type="match status" value="1"/>
</dbReference>
<keyword evidence="6" id="KW-1185">Reference proteome</keyword>
<dbReference type="GO" id="GO:0016757">
    <property type="term" value="F:glycosyltransferase activity"/>
    <property type="evidence" value="ECO:0007669"/>
    <property type="project" value="UniProtKB-KW"/>
</dbReference>
<evidence type="ECO:0000259" key="4">
    <source>
        <dbReference type="Pfam" id="PF00535"/>
    </source>
</evidence>
<comment type="caution">
    <text evidence="5">The sequence shown here is derived from an EMBL/GenBank/DDBJ whole genome shotgun (WGS) entry which is preliminary data.</text>
</comment>
<reference evidence="6" key="1">
    <citation type="journal article" date="2019" name="Int. J. Syst. Evol. Microbiol.">
        <title>The Global Catalogue of Microorganisms (GCM) 10K type strain sequencing project: providing services to taxonomists for standard genome sequencing and annotation.</title>
        <authorList>
            <consortium name="The Broad Institute Genomics Platform"/>
            <consortium name="The Broad Institute Genome Sequencing Center for Infectious Disease"/>
            <person name="Wu L."/>
            <person name="Ma J."/>
        </authorList>
    </citation>
    <scope>NUCLEOTIDE SEQUENCE [LARGE SCALE GENOMIC DNA]</scope>
    <source>
        <strain evidence="6">KCTC 15012</strain>
    </source>
</reference>
<accession>A0ABW5CCG0</accession>
<feature type="domain" description="Glycosyltransferase 2-like" evidence="4">
    <location>
        <begin position="7"/>
        <end position="172"/>
    </location>
</feature>
<dbReference type="Gene3D" id="3.90.550.10">
    <property type="entry name" value="Spore Coat Polysaccharide Biosynthesis Protein SpsA, Chain A"/>
    <property type="match status" value="1"/>
</dbReference>
<name>A0ABW5CCG0_9PROT</name>
<protein>
    <submittedName>
        <fullName evidence="5">Glycosyltransferase family 2 protein</fullName>
        <ecNumber evidence="5">2.4.-.-</ecNumber>
    </submittedName>
</protein>
<evidence type="ECO:0000313" key="6">
    <source>
        <dbReference type="Proteomes" id="UP001597296"/>
    </source>
</evidence>
<dbReference type="Pfam" id="PF00535">
    <property type="entry name" value="Glycos_transf_2"/>
    <property type="match status" value="1"/>
</dbReference>
<dbReference type="Proteomes" id="UP001597296">
    <property type="component" value="Unassembled WGS sequence"/>
</dbReference>
<comment type="similarity">
    <text evidence="1">Belongs to the glycosyltransferase 2 family.</text>
</comment>
<evidence type="ECO:0000256" key="3">
    <source>
        <dbReference type="ARBA" id="ARBA00022679"/>
    </source>
</evidence>
<dbReference type="SUPFAM" id="SSF53448">
    <property type="entry name" value="Nucleotide-diphospho-sugar transferases"/>
    <property type="match status" value="1"/>
</dbReference>
<dbReference type="InterPro" id="IPR001173">
    <property type="entry name" value="Glyco_trans_2-like"/>
</dbReference>
<evidence type="ECO:0000256" key="2">
    <source>
        <dbReference type="ARBA" id="ARBA00022676"/>
    </source>
</evidence>
<keyword evidence="2 5" id="KW-0328">Glycosyltransferase</keyword>
<dbReference type="RefSeq" id="WP_377317639.1">
    <property type="nucleotide sequence ID" value="NZ_JBHUIY010000031.1"/>
</dbReference>
<evidence type="ECO:0000256" key="1">
    <source>
        <dbReference type="ARBA" id="ARBA00006739"/>
    </source>
</evidence>